<sequence>VVPLVYEKFQNYFPYLKKVTNVHLKSSYKENPSVEEGEEEDEDDDDEELLSRLGEDDISWIEERPFMISETGEQFYERVRLSENILKPGETVRCLRKSRREFSYRNSRSTIYKSHYGSDSEVDQDDCDDSFESLTVESSDRVSCRRFLVRSLFERNGKKFFHGTWLEEAQHSFIGQAGNPQELLLLNQCYELEIKYVIRIESVTWVRKSFDLSREISGLFCRYHWDPTNGSIVDLPDENTIINHSPLLKTTLETCPICLSHTPDFKWLTDKATGLISLGTTDQYESLGFTLHGKETYRLKDFVRVSGQTPKDPQQIGQIVEISDIRPNPDCYRTVSLDDGPFQPSLKLPLKLARTKWPKITIRLYRRSPWPGSSVDHSPLFKDDRRLWITEEESLVDVRKQLEGKCEIVHLVKKDGVMVTLNSHRKVYWESIIDRENCFYTILPDETQRRLCSVPMINKGWESELSSREPDWIKIKAEGQGESYSDLVKNYGKGRLRHLELFCGIGSMSVAFMELGLTAQQSTMFIDLEVSACQTIAVNFPRSRVICGDVNEVLELMIRGKEDDHLIDRRTGDKIFKKDLPRPGDFDLITAGFPCGSHSSLNVLRKANDSKNALCASALSFVVYLKPDYVFFENVTCCLLRTKFQDSSDESAVSKAFLRLIPGTLMDAGYQVKFGVLQAAQFGSPQERRRVIFSGTRKGLTSPTLPEPTHHFPDDFLPIFLPSNTPDGKNSVKTDYRSSRSGALPAVTVGDTLSDLPPFEYINPMKIIPRVDAKSQEEIKSRKRLIPALDRVITNHEAQLNAIGYELFEYSSVPRNNYQNWLRKDMVCKQQDRFRDRENETGTDSVETIANWHITPRWSGKAVERMWHIPFVEGADHYSLPAPLKLNIKNANKISDFDGNFGRLSLDKQFKTIITTMDPKNQGACGRVLHPLQHRVLSVLEAQRAQGFPDWYRLDPGLLDPKVNFTKTLYKLVGNAIPIPICVQLGKSLMRARELDWIESGRPIEDGTIAQQVLDLIDLLRESVDV</sequence>
<dbReference type="InterPro" id="IPR050390">
    <property type="entry name" value="C5-Methyltransferase"/>
</dbReference>
<dbReference type="EMBL" id="CALTRL010005757">
    <property type="protein sequence ID" value="CAH7685886.1"/>
    <property type="molecule type" value="Genomic_DNA"/>
</dbReference>
<evidence type="ECO:0000313" key="9">
    <source>
        <dbReference type="EMBL" id="CAH7685886.1"/>
    </source>
</evidence>
<evidence type="ECO:0000256" key="3">
    <source>
        <dbReference type="ARBA" id="ARBA00022679"/>
    </source>
</evidence>
<dbReference type="GO" id="GO:0003886">
    <property type="term" value="F:DNA (cytosine-5-)-methyltransferase activity"/>
    <property type="evidence" value="ECO:0007669"/>
    <property type="project" value="UniProtKB-EC"/>
</dbReference>
<accession>A0AAV0BHV4</accession>
<dbReference type="GO" id="GO:0005634">
    <property type="term" value="C:nucleus"/>
    <property type="evidence" value="ECO:0007669"/>
    <property type="project" value="InterPro"/>
</dbReference>
<dbReference type="GO" id="GO:0032259">
    <property type="term" value="P:methylation"/>
    <property type="evidence" value="ECO:0007669"/>
    <property type="project" value="UniProtKB-KW"/>
</dbReference>
<organism evidence="9 10">
    <name type="scientific">Phakopsora pachyrhizi</name>
    <name type="common">Asian soybean rust disease fungus</name>
    <dbReference type="NCBI Taxonomy" id="170000"/>
    <lineage>
        <taxon>Eukaryota</taxon>
        <taxon>Fungi</taxon>
        <taxon>Dikarya</taxon>
        <taxon>Basidiomycota</taxon>
        <taxon>Pucciniomycotina</taxon>
        <taxon>Pucciniomycetes</taxon>
        <taxon>Pucciniales</taxon>
        <taxon>Phakopsoraceae</taxon>
        <taxon>Phakopsora</taxon>
    </lineage>
</organism>
<dbReference type="InterPro" id="IPR029063">
    <property type="entry name" value="SAM-dependent_MTases_sf"/>
</dbReference>
<dbReference type="GO" id="GO:0044027">
    <property type="term" value="P:negative regulation of gene expression via chromosomal CpG island methylation"/>
    <property type="evidence" value="ECO:0007669"/>
    <property type="project" value="TreeGrafter"/>
</dbReference>
<evidence type="ECO:0000256" key="4">
    <source>
        <dbReference type="ARBA" id="ARBA00022691"/>
    </source>
</evidence>
<evidence type="ECO:0000256" key="7">
    <source>
        <dbReference type="RuleBase" id="RU000416"/>
    </source>
</evidence>
<evidence type="ECO:0000256" key="2">
    <source>
        <dbReference type="ARBA" id="ARBA00022603"/>
    </source>
</evidence>
<dbReference type="PANTHER" id="PTHR10629:SF52">
    <property type="entry name" value="DNA (CYTOSINE-5)-METHYLTRANSFERASE 1"/>
    <property type="match status" value="1"/>
</dbReference>
<feature type="region of interest" description="Disordered" evidence="8">
    <location>
        <begin position="28"/>
        <end position="49"/>
    </location>
</feature>
<gene>
    <name evidence="9" type="ORF">PPACK8108_LOCUS20481</name>
</gene>
<dbReference type="SUPFAM" id="SSF53335">
    <property type="entry name" value="S-adenosyl-L-methionine-dependent methyltransferases"/>
    <property type="match status" value="1"/>
</dbReference>
<evidence type="ECO:0000256" key="5">
    <source>
        <dbReference type="PIRSR" id="PIRSR037404-1"/>
    </source>
</evidence>
<keyword evidence="2 6" id="KW-0489">Methyltransferase</keyword>
<dbReference type="Gene3D" id="3.40.50.150">
    <property type="entry name" value="Vaccinia Virus protein VP39"/>
    <property type="match status" value="1"/>
</dbReference>
<name>A0AAV0BHV4_PHAPC</name>
<dbReference type="InterPro" id="IPR043151">
    <property type="entry name" value="BAH_sf"/>
</dbReference>
<feature type="non-terminal residue" evidence="9">
    <location>
        <position position="1"/>
    </location>
</feature>
<dbReference type="GO" id="GO:0006346">
    <property type="term" value="P:DNA methylation-dependent constitutive heterochromatin formation"/>
    <property type="evidence" value="ECO:0007669"/>
    <property type="project" value="InterPro"/>
</dbReference>
<evidence type="ECO:0000256" key="8">
    <source>
        <dbReference type="SAM" id="MobiDB-lite"/>
    </source>
</evidence>
<evidence type="ECO:0000256" key="6">
    <source>
        <dbReference type="PROSITE-ProRule" id="PRU01016"/>
    </source>
</evidence>
<dbReference type="PIRSF" id="PIRSF037404">
    <property type="entry name" value="DNMT1"/>
    <property type="match status" value="1"/>
</dbReference>
<dbReference type="Gene3D" id="2.30.30.490">
    <property type="match status" value="2"/>
</dbReference>
<feature type="compositionally biased region" description="Acidic residues" evidence="8">
    <location>
        <begin position="33"/>
        <end position="48"/>
    </location>
</feature>
<evidence type="ECO:0000313" key="10">
    <source>
        <dbReference type="Proteomes" id="UP001153365"/>
    </source>
</evidence>
<keyword evidence="4 6" id="KW-0949">S-adenosyl-L-methionine</keyword>
<dbReference type="PRINTS" id="PR00105">
    <property type="entry name" value="C5METTRFRASE"/>
</dbReference>
<keyword evidence="10" id="KW-1185">Reference proteome</keyword>
<feature type="active site" evidence="5 6">
    <location>
        <position position="595"/>
    </location>
</feature>
<evidence type="ECO:0000256" key="1">
    <source>
        <dbReference type="ARBA" id="ARBA00011975"/>
    </source>
</evidence>
<dbReference type="Pfam" id="PF00145">
    <property type="entry name" value="DNA_methylase"/>
    <property type="match status" value="1"/>
</dbReference>
<proteinExistence type="inferred from homology"/>
<dbReference type="Proteomes" id="UP001153365">
    <property type="component" value="Unassembled WGS sequence"/>
</dbReference>
<dbReference type="Gene3D" id="3.90.120.10">
    <property type="entry name" value="DNA Methylase, subunit A, domain 2"/>
    <property type="match status" value="2"/>
</dbReference>
<keyword evidence="3 6" id="KW-0808">Transferase</keyword>
<reference evidence="9" key="1">
    <citation type="submission" date="2022-06" db="EMBL/GenBank/DDBJ databases">
        <authorList>
            <consortium name="SYNGENTA / RWTH Aachen University"/>
        </authorList>
    </citation>
    <scope>NUCLEOTIDE SEQUENCE</scope>
</reference>
<dbReference type="PROSITE" id="PS51679">
    <property type="entry name" value="SAM_MT_C5"/>
    <property type="match status" value="1"/>
</dbReference>
<comment type="similarity">
    <text evidence="6 7">Belongs to the class I-like SAM-binding methyltransferase superfamily. C5-methyltransferase family.</text>
</comment>
<dbReference type="GO" id="GO:0003677">
    <property type="term" value="F:DNA binding"/>
    <property type="evidence" value="ECO:0007669"/>
    <property type="project" value="TreeGrafter"/>
</dbReference>
<dbReference type="EC" id="2.1.1.37" evidence="1"/>
<dbReference type="AlphaFoldDB" id="A0AAV0BHV4"/>
<comment type="caution">
    <text evidence="9">The sequence shown here is derived from an EMBL/GenBank/DDBJ whole genome shotgun (WGS) entry which is preliminary data.</text>
</comment>
<dbReference type="PANTHER" id="PTHR10629">
    <property type="entry name" value="CYTOSINE-SPECIFIC METHYLTRANSFERASE"/>
    <property type="match status" value="1"/>
</dbReference>
<protein>
    <recommendedName>
        <fullName evidence="1">DNA (cytosine-5-)-methyltransferase</fullName>
        <ecNumber evidence="1">2.1.1.37</ecNumber>
    </recommendedName>
</protein>
<dbReference type="NCBIfam" id="TIGR00675">
    <property type="entry name" value="dcm"/>
    <property type="match status" value="1"/>
</dbReference>
<dbReference type="InterPro" id="IPR001525">
    <property type="entry name" value="C5_MeTfrase"/>
</dbReference>